<dbReference type="InterPro" id="IPR001881">
    <property type="entry name" value="EGF-like_Ca-bd_dom"/>
</dbReference>
<evidence type="ECO:0000256" key="4">
    <source>
        <dbReference type="ARBA" id="ARBA00022729"/>
    </source>
</evidence>
<evidence type="ECO:0000256" key="2">
    <source>
        <dbReference type="ARBA" id="ARBA00022525"/>
    </source>
</evidence>
<dbReference type="InterPro" id="IPR018097">
    <property type="entry name" value="EGF_Ca-bd_CS"/>
</dbReference>
<proteinExistence type="predicted"/>
<keyword evidence="5" id="KW-0677">Repeat</keyword>
<evidence type="ECO:0000313" key="12">
    <source>
        <dbReference type="Proteomes" id="UP000194236"/>
    </source>
</evidence>
<evidence type="ECO:0000256" key="7">
    <source>
        <dbReference type="ARBA" id="ARBA00023157"/>
    </source>
</evidence>
<comment type="subcellular location">
    <subcellularLocation>
        <location evidence="1">Secreted</location>
    </subcellularLocation>
</comment>
<reference evidence="11 12" key="1">
    <citation type="submission" date="2017-03" db="EMBL/GenBank/DDBJ databases">
        <title>Genome Survey of Euroglyphus maynei.</title>
        <authorList>
            <person name="Arlian L.G."/>
            <person name="Morgan M.S."/>
            <person name="Rider S.D."/>
        </authorList>
    </citation>
    <scope>NUCLEOTIDE SEQUENCE [LARGE SCALE GENOMIC DNA]</scope>
    <source>
        <strain evidence="11">Arlian Lab</strain>
        <tissue evidence="11">Whole body</tissue>
    </source>
</reference>
<dbReference type="Pfam" id="PF07645">
    <property type="entry name" value="EGF_CA"/>
    <property type="match status" value="1"/>
</dbReference>
<dbReference type="OrthoDB" id="9067804at2759"/>
<evidence type="ECO:0000256" key="1">
    <source>
        <dbReference type="ARBA" id="ARBA00004613"/>
    </source>
</evidence>
<evidence type="ECO:0000256" key="5">
    <source>
        <dbReference type="ARBA" id="ARBA00022737"/>
    </source>
</evidence>
<accession>A0A1Y3AY25</accession>
<dbReference type="InterPro" id="IPR009030">
    <property type="entry name" value="Growth_fac_rcpt_cys_sf"/>
</dbReference>
<name>A0A1Y3AY25_EURMA</name>
<dbReference type="InterPro" id="IPR000742">
    <property type="entry name" value="EGF"/>
</dbReference>
<keyword evidence="3 9" id="KW-0245">EGF-like domain</keyword>
<keyword evidence="4" id="KW-0732">Signal</keyword>
<keyword evidence="2" id="KW-0964">Secreted</keyword>
<dbReference type="PROSITE" id="PS01187">
    <property type="entry name" value="EGF_CA"/>
    <property type="match status" value="1"/>
</dbReference>
<feature type="domain" description="EGF-like" evidence="10">
    <location>
        <begin position="36"/>
        <end position="77"/>
    </location>
</feature>
<sequence>MECIQQSKTCFNTIGSYRCECGVGFIWDSVTGECQDLNECNRYEWNLCEHYCKNTVGSYECKCFNGFRLMENKRNCTDIDECMNWKPFG</sequence>
<evidence type="ECO:0000256" key="6">
    <source>
        <dbReference type="ARBA" id="ARBA00022837"/>
    </source>
</evidence>
<dbReference type="Pfam" id="PF12662">
    <property type="entry name" value="cEGF"/>
    <property type="match status" value="1"/>
</dbReference>
<dbReference type="PROSITE" id="PS00010">
    <property type="entry name" value="ASX_HYDROXYL"/>
    <property type="match status" value="1"/>
</dbReference>
<dbReference type="AlphaFoldDB" id="A0A1Y3AY25"/>
<dbReference type="FunFam" id="2.10.25.10:FF:000008">
    <property type="entry name" value="Signal peptide, CUB domain, EGF-like 2"/>
    <property type="match status" value="1"/>
</dbReference>
<keyword evidence="6" id="KW-0106">Calcium</keyword>
<evidence type="ECO:0000313" key="11">
    <source>
        <dbReference type="EMBL" id="OTF73420.1"/>
    </source>
</evidence>
<evidence type="ECO:0000259" key="10">
    <source>
        <dbReference type="PROSITE" id="PS50026"/>
    </source>
</evidence>
<dbReference type="Gene3D" id="2.10.25.10">
    <property type="entry name" value="Laminin"/>
    <property type="match status" value="2"/>
</dbReference>
<dbReference type="PANTHER" id="PTHR47333">
    <property type="entry name" value="VON WILLEBRAND FACTOR C AND EGF DOMAIN-CONTAINING PROTEIN"/>
    <property type="match status" value="1"/>
</dbReference>
<evidence type="ECO:0000256" key="9">
    <source>
        <dbReference type="PROSITE-ProRule" id="PRU00076"/>
    </source>
</evidence>
<dbReference type="SUPFAM" id="SSF57184">
    <property type="entry name" value="Growth factor receptor domain"/>
    <property type="match status" value="1"/>
</dbReference>
<keyword evidence="7" id="KW-1015">Disulfide bond</keyword>
<keyword evidence="12" id="KW-1185">Reference proteome</keyword>
<dbReference type="InterPro" id="IPR049883">
    <property type="entry name" value="NOTCH1_EGF-like"/>
</dbReference>
<protein>
    <recommendedName>
        <fullName evidence="10">EGF-like domain-containing protein</fullName>
    </recommendedName>
</protein>
<dbReference type="GO" id="GO:0005509">
    <property type="term" value="F:calcium ion binding"/>
    <property type="evidence" value="ECO:0007669"/>
    <property type="project" value="InterPro"/>
</dbReference>
<dbReference type="InterPro" id="IPR052080">
    <property type="entry name" value="vWF_C/EGF_Fibrillin"/>
</dbReference>
<organism evidence="11 12">
    <name type="scientific">Euroglyphus maynei</name>
    <name type="common">Mayne's house dust mite</name>
    <dbReference type="NCBI Taxonomy" id="6958"/>
    <lineage>
        <taxon>Eukaryota</taxon>
        <taxon>Metazoa</taxon>
        <taxon>Ecdysozoa</taxon>
        <taxon>Arthropoda</taxon>
        <taxon>Chelicerata</taxon>
        <taxon>Arachnida</taxon>
        <taxon>Acari</taxon>
        <taxon>Acariformes</taxon>
        <taxon>Sarcoptiformes</taxon>
        <taxon>Astigmata</taxon>
        <taxon>Psoroptidia</taxon>
        <taxon>Analgoidea</taxon>
        <taxon>Pyroglyphidae</taxon>
        <taxon>Pyroglyphinae</taxon>
        <taxon>Euroglyphus</taxon>
    </lineage>
</organism>
<evidence type="ECO:0000256" key="3">
    <source>
        <dbReference type="ARBA" id="ARBA00022536"/>
    </source>
</evidence>
<dbReference type="PROSITE" id="PS50026">
    <property type="entry name" value="EGF_3"/>
    <property type="match status" value="1"/>
</dbReference>
<comment type="caution">
    <text evidence="11">The sequence shown here is derived from an EMBL/GenBank/DDBJ whole genome shotgun (WGS) entry which is preliminary data.</text>
</comment>
<dbReference type="PROSITE" id="PS01186">
    <property type="entry name" value="EGF_2"/>
    <property type="match status" value="1"/>
</dbReference>
<gene>
    <name evidence="11" type="ORF">BLA29_008416</name>
</gene>
<dbReference type="InterPro" id="IPR000152">
    <property type="entry name" value="EGF-type_Asp/Asn_hydroxyl_site"/>
</dbReference>
<evidence type="ECO:0000256" key="8">
    <source>
        <dbReference type="ARBA" id="ARBA00023180"/>
    </source>
</evidence>
<feature type="non-terminal residue" evidence="11">
    <location>
        <position position="89"/>
    </location>
</feature>
<dbReference type="GO" id="GO:0005576">
    <property type="term" value="C:extracellular region"/>
    <property type="evidence" value="ECO:0007669"/>
    <property type="project" value="UniProtKB-SubCell"/>
</dbReference>
<dbReference type="InterPro" id="IPR026823">
    <property type="entry name" value="cEGF"/>
</dbReference>
<comment type="caution">
    <text evidence="9">Lacks conserved residue(s) required for the propagation of feature annotation.</text>
</comment>
<dbReference type="SMART" id="SM00181">
    <property type="entry name" value="EGF"/>
    <property type="match status" value="2"/>
</dbReference>
<dbReference type="PANTHER" id="PTHR47333:SF4">
    <property type="entry name" value="EGF-LIKE DOMAIN-CONTAINING PROTEIN"/>
    <property type="match status" value="1"/>
</dbReference>
<dbReference type="Proteomes" id="UP000194236">
    <property type="component" value="Unassembled WGS sequence"/>
</dbReference>
<dbReference type="SMART" id="SM00179">
    <property type="entry name" value="EGF_CA"/>
    <property type="match status" value="2"/>
</dbReference>
<keyword evidence="8" id="KW-0325">Glycoprotein</keyword>
<dbReference type="EMBL" id="MUJZ01051669">
    <property type="protein sequence ID" value="OTF73420.1"/>
    <property type="molecule type" value="Genomic_DNA"/>
</dbReference>